<sequence>MEDLFQVGIITTTHGVRGEVKVFPTTDDPARFKKLKRVLLDTGKEKLALEICQVKFFKNLVILKFRGIDNINDVEKYKGKSLLISREQAVTCEEGEYFIADLIGLKVTTEEGQFLGEVKDVLQTGANDVYVIQVDGDSPYASRVSDKKKELLLPAIQECILQIDLEQRRMQVHLMAGLLEEG</sequence>
<dbReference type="EMBL" id="SRYA01000038">
    <property type="protein sequence ID" value="TGY93673.1"/>
    <property type="molecule type" value="Genomic_DNA"/>
</dbReference>
<comment type="caution">
    <text evidence="1">The sequence shown here is derived from an EMBL/GenBank/DDBJ whole genome shotgun (WGS) entry which is preliminary data.</text>
</comment>
<organism evidence="1 2">
    <name type="scientific">Petralouisia muris</name>
    <dbReference type="NCBI Taxonomy" id="3032872"/>
    <lineage>
        <taxon>Bacteria</taxon>
        <taxon>Bacillati</taxon>
        <taxon>Bacillota</taxon>
        <taxon>Clostridia</taxon>
        <taxon>Lachnospirales</taxon>
        <taxon>Lachnospiraceae</taxon>
        <taxon>Petralouisia</taxon>
    </lineage>
</organism>
<evidence type="ECO:0000313" key="2">
    <source>
        <dbReference type="Proteomes" id="UP000304953"/>
    </source>
</evidence>
<protein>
    <submittedName>
        <fullName evidence="1">16S rRNA processing protein RimM</fullName>
    </submittedName>
</protein>
<evidence type="ECO:0000313" key="1">
    <source>
        <dbReference type="EMBL" id="TGY93673.1"/>
    </source>
</evidence>
<name>A0AC61RSR4_9FIRM</name>
<reference evidence="1" key="1">
    <citation type="submission" date="2019-04" db="EMBL/GenBank/DDBJ databases">
        <title>Microbes associate with the intestines of laboratory mice.</title>
        <authorList>
            <person name="Navarre W."/>
            <person name="Wong E."/>
            <person name="Huang K."/>
            <person name="Tropini C."/>
            <person name="Ng K."/>
            <person name="Yu B."/>
        </authorList>
    </citation>
    <scope>NUCLEOTIDE SEQUENCE</scope>
    <source>
        <strain evidence="1">NM01_1-7b</strain>
    </source>
</reference>
<proteinExistence type="predicted"/>
<gene>
    <name evidence="1" type="primary">rimM</name>
    <name evidence="1" type="ORF">E5329_17245</name>
</gene>
<accession>A0AC61RSR4</accession>
<keyword evidence="2" id="KW-1185">Reference proteome</keyword>
<dbReference type="Proteomes" id="UP000304953">
    <property type="component" value="Unassembled WGS sequence"/>
</dbReference>